<dbReference type="InterPro" id="IPR052527">
    <property type="entry name" value="Metal_cation-efflux_comp"/>
</dbReference>
<feature type="transmembrane region" description="Helical" evidence="5">
    <location>
        <begin position="12"/>
        <end position="30"/>
    </location>
</feature>
<feature type="transmembrane region" description="Helical" evidence="5">
    <location>
        <begin position="42"/>
        <end position="61"/>
    </location>
</feature>
<feature type="transmembrane region" description="Helical" evidence="5">
    <location>
        <begin position="73"/>
        <end position="90"/>
    </location>
</feature>
<dbReference type="PANTHER" id="PTHR43847:SF1">
    <property type="entry name" value="BLL3993 PROTEIN"/>
    <property type="match status" value="1"/>
</dbReference>
<name>A0AAQ0BQX0_BURGL</name>
<dbReference type="Pfam" id="PF04191">
    <property type="entry name" value="PEMT"/>
    <property type="match status" value="1"/>
</dbReference>
<evidence type="ECO:0000256" key="4">
    <source>
        <dbReference type="ARBA" id="ARBA00023136"/>
    </source>
</evidence>
<dbReference type="Gene3D" id="1.20.120.1630">
    <property type="match status" value="1"/>
</dbReference>
<feature type="transmembrane region" description="Helical" evidence="5">
    <location>
        <begin position="168"/>
        <end position="183"/>
    </location>
</feature>
<dbReference type="GO" id="GO:0012505">
    <property type="term" value="C:endomembrane system"/>
    <property type="evidence" value="ECO:0007669"/>
    <property type="project" value="UniProtKB-SubCell"/>
</dbReference>
<keyword evidence="3 5" id="KW-1133">Transmembrane helix</keyword>
<proteinExistence type="predicted"/>
<evidence type="ECO:0000256" key="1">
    <source>
        <dbReference type="ARBA" id="ARBA00004127"/>
    </source>
</evidence>
<dbReference type="InterPro" id="IPR007318">
    <property type="entry name" value="Phopholipid_MeTrfase"/>
</dbReference>
<evidence type="ECO:0000313" key="7">
    <source>
        <dbReference type="Proteomes" id="UP000594892"/>
    </source>
</evidence>
<evidence type="ECO:0000256" key="2">
    <source>
        <dbReference type="ARBA" id="ARBA00022692"/>
    </source>
</evidence>
<accession>A0AAQ0BQX0</accession>
<evidence type="ECO:0000256" key="3">
    <source>
        <dbReference type="ARBA" id="ARBA00022989"/>
    </source>
</evidence>
<gene>
    <name evidence="6" type="ORF">I6H06_01250</name>
</gene>
<dbReference type="Proteomes" id="UP000594892">
    <property type="component" value="Chromosome 1"/>
</dbReference>
<reference evidence="6 7" key="1">
    <citation type="submission" date="2020-12" db="EMBL/GenBank/DDBJ databases">
        <title>FDA dAtabase for Regulatory Grade micrObial Sequences (FDA-ARGOS): Supporting development and validation of Infectious Disease Dx tests.</title>
        <authorList>
            <person name="Minogue T."/>
            <person name="Wolcott M."/>
            <person name="Wasieloski L."/>
            <person name="Aguilar W."/>
            <person name="Moore D."/>
            <person name="Jaissle J."/>
            <person name="Tallon L."/>
            <person name="Sadzewicz L."/>
            <person name="Zhao X."/>
            <person name="Boylan J."/>
            <person name="Ott S."/>
            <person name="Bowen H."/>
            <person name="Vavikolanu K."/>
            <person name="Mehta A."/>
            <person name="Aluvathingal J."/>
            <person name="Nadendla S."/>
            <person name="Yan Y."/>
            <person name="Sichtig H."/>
        </authorList>
    </citation>
    <scope>NUCLEOTIDE SEQUENCE [LARGE SCALE GENOMIC DNA]</scope>
    <source>
        <strain evidence="6 7">FDAARGOS_949</strain>
    </source>
</reference>
<keyword evidence="2 5" id="KW-0812">Transmembrane</keyword>
<dbReference type="AlphaFoldDB" id="A0AAQ0BQX0"/>
<protein>
    <submittedName>
        <fullName evidence="6">DUF1295 domain-containing protein</fullName>
    </submittedName>
</protein>
<sequence length="211" mass="23720">MTNVRDVSTTRLLDLVFKLGAVATLGYFAYGALGEWQRNPSRITLLLAVISACVSVTVSLASRTPTTRNMRPLAVFLTLGATYYYPALVLTPGTHLIPELAGAAIQAVGICWEIYSKLSLGRSFGLLPAHRAVVVRGAYRHVRHPIYLGYFMHYLGFLLTNFGWQNGLIYAGLFAILILRIFLEEDVLKREDPAYLNYCRRVRFRLVPFVF</sequence>
<dbReference type="PANTHER" id="PTHR43847">
    <property type="entry name" value="BLL3993 PROTEIN"/>
    <property type="match status" value="1"/>
</dbReference>
<evidence type="ECO:0000256" key="5">
    <source>
        <dbReference type="SAM" id="Phobius"/>
    </source>
</evidence>
<comment type="subcellular location">
    <subcellularLocation>
        <location evidence="1">Endomembrane system</location>
        <topology evidence="1">Multi-pass membrane protein</topology>
    </subcellularLocation>
</comment>
<organism evidence="6 7">
    <name type="scientific">Burkholderia glumae</name>
    <name type="common">Pseudomonas glumae</name>
    <dbReference type="NCBI Taxonomy" id="337"/>
    <lineage>
        <taxon>Bacteria</taxon>
        <taxon>Pseudomonadati</taxon>
        <taxon>Pseudomonadota</taxon>
        <taxon>Betaproteobacteria</taxon>
        <taxon>Burkholderiales</taxon>
        <taxon>Burkholderiaceae</taxon>
        <taxon>Burkholderia</taxon>
    </lineage>
</organism>
<dbReference type="EMBL" id="CP065600">
    <property type="protein sequence ID" value="QPQ90428.1"/>
    <property type="molecule type" value="Genomic_DNA"/>
</dbReference>
<evidence type="ECO:0000313" key="6">
    <source>
        <dbReference type="EMBL" id="QPQ90428.1"/>
    </source>
</evidence>
<dbReference type="RefSeq" id="WP_012733520.1">
    <property type="nucleotide sequence ID" value="NZ_JTDQ01000063.1"/>
</dbReference>
<keyword evidence="4 5" id="KW-0472">Membrane</keyword>